<proteinExistence type="predicted"/>
<keyword evidence="2" id="KW-1185">Reference proteome</keyword>
<organism evidence="1 2">
    <name type="scientific">Parathielavia hyrcaniae</name>
    <dbReference type="NCBI Taxonomy" id="113614"/>
    <lineage>
        <taxon>Eukaryota</taxon>
        <taxon>Fungi</taxon>
        <taxon>Dikarya</taxon>
        <taxon>Ascomycota</taxon>
        <taxon>Pezizomycotina</taxon>
        <taxon>Sordariomycetes</taxon>
        <taxon>Sordariomycetidae</taxon>
        <taxon>Sordariales</taxon>
        <taxon>Chaetomiaceae</taxon>
        <taxon>Parathielavia</taxon>
    </lineage>
</organism>
<sequence length="99" mass="10943">MQIGARHWAEKDRVRQKLARCFDGMQREERIRVMRDQWRAEVGGRVASTAGAGFGFGYGSRNKDGNIGEGGGVGMGMGMKRERGLLERNDNNWGGEVGV</sequence>
<reference evidence="1" key="2">
    <citation type="submission" date="2023-05" db="EMBL/GenBank/DDBJ databases">
        <authorList>
            <consortium name="Lawrence Berkeley National Laboratory"/>
            <person name="Steindorff A."/>
            <person name="Hensen N."/>
            <person name="Bonometti L."/>
            <person name="Westerberg I."/>
            <person name="Brannstrom I.O."/>
            <person name="Guillou S."/>
            <person name="Cros-Aarteil S."/>
            <person name="Calhoun S."/>
            <person name="Haridas S."/>
            <person name="Kuo A."/>
            <person name="Mondo S."/>
            <person name="Pangilinan J."/>
            <person name="Riley R."/>
            <person name="Labutti K."/>
            <person name="Andreopoulos B."/>
            <person name="Lipzen A."/>
            <person name="Chen C."/>
            <person name="Yanf M."/>
            <person name="Daum C."/>
            <person name="Ng V."/>
            <person name="Clum A."/>
            <person name="Ohm R."/>
            <person name="Martin F."/>
            <person name="Silar P."/>
            <person name="Natvig D."/>
            <person name="Lalanne C."/>
            <person name="Gautier V."/>
            <person name="Ament-Velasquez S.L."/>
            <person name="Kruys A."/>
            <person name="Hutchinson M.I."/>
            <person name="Powell A.J."/>
            <person name="Barry K."/>
            <person name="Miller A.N."/>
            <person name="Grigoriev I.V."/>
            <person name="Debuchy R."/>
            <person name="Gladieux P."/>
            <person name="Thoren M.H."/>
            <person name="Johannesson H."/>
        </authorList>
    </citation>
    <scope>NUCLEOTIDE SEQUENCE</scope>
    <source>
        <strain evidence="1">CBS 757.83</strain>
    </source>
</reference>
<reference evidence="1" key="1">
    <citation type="journal article" date="2023" name="Mol. Phylogenet. Evol.">
        <title>Genome-scale phylogeny and comparative genomics of the fungal order Sordariales.</title>
        <authorList>
            <person name="Hensen N."/>
            <person name="Bonometti L."/>
            <person name="Westerberg I."/>
            <person name="Brannstrom I.O."/>
            <person name="Guillou S."/>
            <person name="Cros-Aarteil S."/>
            <person name="Calhoun S."/>
            <person name="Haridas S."/>
            <person name="Kuo A."/>
            <person name="Mondo S."/>
            <person name="Pangilinan J."/>
            <person name="Riley R."/>
            <person name="LaButti K."/>
            <person name="Andreopoulos B."/>
            <person name="Lipzen A."/>
            <person name="Chen C."/>
            <person name="Yan M."/>
            <person name="Daum C."/>
            <person name="Ng V."/>
            <person name="Clum A."/>
            <person name="Steindorff A."/>
            <person name="Ohm R.A."/>
            <person name="Martin F."/>
            <person name="Silar P."/>
            <person name="Natvig D.O."/>
            <person name="Lalanne C."/>
            <person name="Gautier V."/>
            <person name="Ament-Velasquez S.L."/>
            <person name="Kruys A."/>
            <person name="Hutchinson M.I."/>
            <person name="Powell A.J."/>
            <person name="Barry K."/>
            <person name="Miller A.N."/>
            <person name="Grigoriev I.V."/>
            <person name="Debuchy R."/>
            <person name="Gladieux P."/>
            <person name="Hiltunen Thoren M."/>
            <person name="Johannesson H."/>
        </authorList>
    </citation>
    <scope>NUCLEOTIDE SEQUENCE</scope>
    <source>
        <strain evidence="1">CBS 757.83</strain>
    </source>
</reference>
<dbReference type="Proteomes" id="UP001305647">
    <property type="component" value="Unassembled WGS sequence"/>
</dbReference>
<dbReference type="AlphaFoldDB" id="A0AAN6T0M0"/>
<gene>
    <name evidence="1" type="ORF">N658DRAFT_508301</name>
</gene>
<protein>
    <submittedName>
        <fullName evidence="1">Uncharacterized protein</fullName>
    </submittedName>
</protein>
<evidence type="ECO:0000313" key="1">
    <source>
        <dbReference type="EMBL" id="KAK4099911.1"/>
    </source>
</evidence>
<accession>A0AAN6T0M0</accession>
<name>A0AAN6T0M0_9PEZI</name>
<dbReference type="EMBL" id="MU863645">
    <property type="protein sequence ID" value="KAK4099911.1"/>
    <property type="molecule type" value="Genomic_DNA"/>
</dbReference>
<evidence type="ECO:0000313" key="2">
    <source>
        <dbReference type="Proteomes" id="UP001305647"/>
    </source>
</evidence>
<comment type="caution">
    <text evidence="1">The sequence shown here is derived from an EMBL/GenBank/DDBJ whole genome shotgun (WGS) entry which is preliminary data.</text>
</comment>